<dbReference type="Proteomes" id="UP000316083">
    <property type="component" value="Unassembled WGS sequence"/>
</dbReference>
<evidence type="ECO:0000256" key="5">
    <source>
        <dbReference type="ARBA" id="ARBA00048200"/>
    </source>
</evidence>
<comment type="catalytic activity">
    <reaction evidence="5 6">
        <text>dTDP-beta-L-rhamnose + NADP(+) = dTDP-4-dehydro-beta-L-rhamnose + NADPH + H(+)</text>
        <dbReference type="Rhea" id="RHEA:21796"/>
        <dbReference type="ChEBI" id="CHEBI:15378"/>
        <dbReference type="ChEBI" id="CHEBI:57510"/>
        <dbReference type="ChEBI" id="CHEBI:57783"/>
        <dbReference type="ChEBI" id="CHEBI:58349"/>
        <dbReference type="ChEBI" id="CHEBI:62830"/>
        <dbReference type="EC" id="1.1.1.133"/>
    </reaction>
</comment>
<keyword evidence="6" id="KW-0560">Oxidoreductase</keyword>
<evidence type="ECO:0000256" key="2">
    <source>
        <dbReference type="ARBA" id="ARBA00010944"/>
    </source>
</evidence>
<comment type="similarity">
    <text evidence="2 6">Belongs to the dTDP-4-dehydrorhamnose reductase family.</text>
</comment>
<sequence length="290" mass="30174">MDKRILVVGVDGGVGSALAARLRAQGMRVTGTSRRRPAADTTGACIPLDLGSDLSGWAPPGAVDIAYLCAAMTSLGACRDDPQTADRINRHNTLLLARRLADAGAFVVFLSTSLVLDGLTPCTAAEAPRKPACDYGRQKALAEDGIAALGASAATVRLTKVIRPGMPVLGTWPADLAAGRTIQPFNDLHMAPVRVDHAVEALAAVGRGGNGGIFQVSATRDITYAAAAFHIAERLGVPRDRVSPCRSDEAGVVLIANPRYTSLDTARLEQTYGIATPSPFDALDALLAPL</sequence>
<name>A0A560AKZ2_AZOBR</name>
<dbReference type="AlphaFoldDB" id="A0A560AKZ2"/>
<comment type="function">
    <text evidence="6">Catalyzes the reduction of dTDP-6-deoxy-L-lyxo-4-hexulose to yield dTDP-L-rhamnose.</text>
</comment>
<dbReference type="RefSeq" id="WP_145679453.1">
    <property type="nucleotide sequence ID" value="NZ_VITF01000018.1"/>
</dbReference>
<evidence type="ECO:0000256" key="4">
    <source>
        <dbReference type="ARBA" id="ARBA00017099"/>
    </source>
</evidence>
<evidence type="ECO:0000256" key="1">
    <source>
        <dbReference type="ARBA" id="ARBA00004781"/>
    </source>
</evidence>
<evidence type="ECO:0000256" key="3">
    <source>
        <dbReference type="ARBA" id="ARBA00012929"/>
    </source>
</evidence>
<dbReference type="PANTHER" id="PTHR10491:SF4">
    <property type="entry name" value="METHIONINE ADENOSYLTRANSFERASE 2 SUBUNIT BETA"/>
    <property type="match status" value="1"/>
</dbReference>
<dbReference type="GO" id="GO:0019305">
    <property type="term" value="P:dTDP-rhamnose biosynthetic process"/>
    <property type="evidence" value="ECO:0007669"/>
    <property type="project" value="UniProtKB-UniPathway"/>
</dbReference>
<feature type="domain" description="RmlD-like substrate binding" evidence="7">
    <location>
        <begin position="4"/>
        <end position="287"/>
    </location>
</feature>
<keyword evidence="6" id="KW-0521">NADP</keyword>
<dbReference type="SUPFAM" id="SSF51735">
    <property type="entry name" value="NAD(P)-binding Rossmann-fold domains"/>
    <property type="match status" value="1"/>
</dbReference>
<evidence type="ECO:0000259" key="7">
    <source>
        <dbReference type="Pfam" id="PF04321"/>
    </source>
</evidence>
<dbReference type="GO" id="GO:0008831">
    <property type="term" value="F:dTDP-4-dehydrorhamnose reductase activity"/>
    <property type="evidence" value="ECO:0007669"/>
    <property type="project" value="UniProtKB-EC"/>
</dbReference>
<dbReference type="InterPro" id="IPR005913">
    <property type="entry name" value="dTDP_dehydrorham_reduct"/>
</dbReference>
<dbReference type="UniPathway" id="UPA00124"/>
<comment type="caution">
    <text evidence="8">The sequence shown here is derived from an EMBL/GenBank/DDBJ whole genome shotgun (WGS) entry which is preliminary data.</text>
</comment>
<dbReference type="InterPro" id="IPR036291">
    <property type="entry name" value="NAD(P)-bd_dom_sf"/>
</dbReference>
<comment type="pathway">
    <text evidence="1 6">Carbohydrate biosynthesis; dTDP-L-rhamnose biosynthesis.</text>
</comment>
<reference evidence="8 9" key="1">
    <citation type="submission" date="2019-06" db="EMBL/GenBank/DDBJ databases">
        <title>Genomic Encyclopedia of Type Strains, Phase IV (KMG-V): Genome sequencing to study the core and pangenomes of soil and plant-associated prokaryotes.</title>
        <authorList>
            <person name="Whitman W."/>
        </authorList>
    </citation>
    <scope>NUCLEOTIDE SEQUENCE [LARGE SCALE GENOMIC DNA]</scope>
    <source>
        <strain evidence="8 9">BR 11796</strain>
    </source>
</reference>
<dbReference type="InterPro" id="IPR029903">
    <property type="entry name" value="RmlD-like-bd"/>
</dbReference>
<evidence type="ECO:0000313" key="8">
    <source>
        <dbReference type="EMBL" id="TWA61028.1"/>
    </source>
</evidence>
<protein>
    <recommendedName>
        <fullName evidence="4 6">dTDP-4-dehydrorhamnose reductase</fullName>
        <ecNumber evidence="3 6">1.1.1.133</ecNumber>
    </recommendedName>
</protein>
<dbReference type="Pfam" id="PF04321">
    <property type="entry name" value="RmlD_sub_bind"/>
    <property type="match status" value="1"/>
</dbReference>
<comment type="cofactor">
    <cofactor evidence="6">
        <name>Mg(2+)</name>
        <dbReference type="ChEBI" id="CHEBI:18420"/>
    </cofactor>
    <text evidence="6">Binds 1 Mg(2+) ion per monomer.</text>
</comment>
<accession>A0A560AKZ2</accession>
<evidence type="ECO:0000256" key="6">
    <source>
        <dbReference type="RuleBase" id="RU364082"/>
    </source>
</evidence>
<dbReference type="EC" id="1.1.1.133" evidence="3 6"/>
<dbReference type="EMBL" id="VITF01000018">
    <property type="protein sequence ID" value="TWA61028.1"/>
    <property type="molecule type" value="Genomic_DNA"/>
</dbReference>
<proteinExistence type="inferred from homology"/>
<dbReference type="Gene3D" id="3.40.50.720">
    <property type="entry name" value="NAD(P)-binding Rossmann-like Domain"/>
    <property type="match status" value="1"/>
</dbReference>
<evidence type="ECO:0000313" key="9">
    <source>
        <dbReference type="Proteomes" id="UP000316083"/>
    </source>
</evidence>
<organism evidence="8 9">
    <name type="scientific">Azospirillum brasilense</name>
    <dbReference type="NCBI Taxonomy" id="192"/>
    <lineage>
        <taxon>Bacteria</taxon>
        <taxon>Pseudomonadati</taxon>
        <taxon>Pseudomonadota</taxon>
        <taxon>Alphaproteobacteria</taxon>
        <taxon>Rhodospirillales</taxon>
        <taxon>Azospirillaceae</taxon>
        <taxon>Azospirillum</taxon>
    </lineage>
</organism>
<gene>
    <name evidence="8" type="ORF">FBZ82_11829</name>
</gene>
<dbReference type="PANTHER" id="PTHR10491">
    <property type="entry name" value="DTDP-4-DEHYDRORHAMNOSE REDUCTASE"/>
    <property type="match status" value="1"/>
</dbReference>